<dbReference type="PANTHER" id="PTHR33993">
    <property type="entry name" value="GLYOXALASE-RELATED"/>
    <property type="match status" value="1"/>
</dbReference>
<organism evidence="2 3">
    <name type="scientific">Phialocephala subalpina</name>
    <dbReference type="NCBI Taxonomy" id="576137"/>
    <lineage>
        <taxon>Eukaryota</taxon>
        <taxon>Fungi</taxon>
        <taxon>Dikarya</taxon>
        <taxon>Ascomycota</taxon>
        <taxon>Pezizomycotina</taxon>
        <taxon>Leotiomycetes</taxon>
        <taxon>Helotiales</taxon>
        <taxon>Mollisiaceae</taxon>
        <taxon>Phialocephala</taxon>
        <taxon>Phialocephala fortinii species complex</taxon>
    </lineage>
</organism>
<dbReference type="CDD" id="cd07247">
    <property type="entry name" value="SgaA_N_like"/>
    <property type="match status" value="1"/>
</dbReference>
<reference evidence="2 3" key="1">
    <citation type="submission" date="2016-03" db="EMBL/GenBank/DDBJ databases">
        <authorList>
            <person name="Ploux O."/>
        </authorList>
    </citation>
    <scope>NUCLEOTIDE SEQUENCE [LARGE SCALE GENOMIC DNA]</scope>
    <source>
        <strain evidence="2 3">UAMH 11012</strain>
    </source>
</reference>
<evidence type="ECO:0000313" key="3">
    <source>
        <dbReference type="Proteomes" id="UP000184330"/>
    </source>
</evidence>
<dbReference type="InterPro" id="IPR053863">
    <property type="entry name" value="Glyoxy/Ble-like_N"/>
</dbReference>
<accession>A0A1L7XHI6</accession>
<dbReference type="AlphaFoldDB" id="A0A1L7XHI6"/>
<dbReference type="SUPFAM" id="SSF54593">
    <property type="entry name" value="Glyoxalase/Bleomycin resistance protein/Dihydroxybiphenyl dioxygenase"/>
    <property type="match status" value="1"/>
</dbReference>
<evidence type="ECO:0000259" key="1">
    <source>
        <dbReference type="Pfam" id="PF22677"/>
    </source>
</evidence>
<keyword evidence="3" id="KW-1185">Reference proteome</keyword>
<protein>
    <recommendedName>
        <fullName evidence="1">Glyoxalase/Bleomycin resistance-like N-terminal domain-containing protein</fullName>
    </recommendedName>
</protein>
<feature type="domain" description="Glyoxalase/Bleomycin resistance-like N-terminal" evidence="1">
    <location>
        <begin position="12"/>
        <end position="40"/>
    </location>
</feature>
<dbReference type="Gene3D" id="3.10.180.10">
    <property type="entry name" value="2,3-Dihydroxybiphenyl 1,2-Dioxygenase, domain 1"/>
    <property type="match status" value="1"/>
</dbReference>
<proteinExistence type="predicted"/>
<dbReference type="OrthoDB" id="447346at2759"/>
<dbReference type="InterPro" id="IPR029068">
    <property type="entry name" value="Glyas_Bleomycin-R_OHBP_Dase"/>
</dbReference>
<name>A0A1L7XHI6_9HELO</name>
<dbReference type="EMBL" id="FJOG01000026">
    <property type="protein sequence ID" value="CZR64492.1"/>
    <property type="molecule type" value="Genomic_DNA"/>
</dbReference>
<evidence type="ECO:0000313" key="2">
    <source>
        <dbReference type="EMBL" id="CZR64492.1"/>
    </source>
</evidence>
<dbReference type="InterPro" id="IPR052164">
    <property type="entry name" value="Anthracycline_SecMetBiosynth"/>
</dbReference>
<gene>
    <name evidence="2" type="ORF">PAC_14390</name>
</gene>
<dbReference type="Proteomes" id="UP000184330">
    <property type="component" value="Unassembled WGS sequence"/>
</dbReference>
<dbReference type="Pfam" id="PF22677">
    <property type="entry name" value="Ble-like_N"/>
    <property type="match status" value="1"/>
</dbReference>
<dbReference type="PANTHER" id="PTHR33993:SF2">
    <property type="entry name" value="VOC DOMAIN-CONTAINING PROTEIN"/>
    <property type="match status" value="1"/>
</dbReference>
<sequence length="137" mass="15307">MAEESKKMTPGTIIWNEIPCLDLERIQTFYSTVFGWTSNPTGNPNVSLFNKESTNGSFVKLTTENFLSPAIHPDNPSKERLSVRITINVESVDEALKEVERAGGALYIAKKEIPGDMGFVAYFTDTEKNVMGLWSKK</sequence>